<evidence type="ECO:0000256" key="1">
    <source>
        <dbReference type="SAM" id="MobiDB-lite"/>
    </source>
</evidence>
<feature type="non-terminal residue" evidence="2">
    <location>
        <position position="1"/>
    </location>
</feature>
<proteinExistence type="predicted"/>
<evidence type="ECO:0000313" key="2">
    <source>
        <dbReference type="EMBL" id="CAA9215804.1"/>
    </source>
</evidence>
<organism evidence="2">
    <name type="scientific">uncultured Acidimicrobiales bacterium</name>
    <dbReference type="NCBI Taxonomy" id="310071"/>
    <lineage>
        <taxon>Bacteria</taxon>
        <taxon>Bacillati</taxon>
        <taxon>Actinomycetota</taxon>
        <taxon>Acidimicrobiia</taxon>
        <taxon>Acidimicrobiales</taxon>
        <taxon>environmental samples</taxon>
    </lineage>
</organism>
<protein>
    <submittedName>
        <fullName evidence="2">Uncharacterized protein</fullName>
    </submittedName>
</protein>
<sequence>DHHRRGRAERAPPQPARPAVRRHRPERAAPAPPGRPGQRRVGRAQPLPGGRHHPPDPQAHGPRARLHPERQLALPREPRGGEPRRLLPLRARGIDPHAPRPRRCGGDRGVLHDLWRQPQPGDRRLDRVGARRPGHPRRLPGPVRGAARARRPARRRRRRL</sequence>
<reference evidence="2" key="1">
    <citation type="submission" date="2020-02" db="EMBL/GenBank/DDBJ databases">
        <authorList>
            <person name="Meier V. D."/>
        </authorList>
    </citation>
    <scope>NUCLEOTIDE SEQUENCE</scope>
    <source>
        <strain evidence="2">AVDCRST_MAG20</strain>
    </source>
</reference>
<feature type="compositionally biased region" description="Basic residues" evidence="1">
    <location>
        <begin position="147"/>
        <end position="160"/>
    </location>
</feature>
<accession>A0A6J4H7G8</accession>
<dbReference type="AlphaFoldDB" id="A0A6J4H7G8"/>
<feature type="non-terminal residue" evidence="2">
    <location>
        <position position="160"/>
    </location>
</feature>
<feature type="compositionally biased region" description="Basic and acidic residues" evidence="1">
    <location>
        <begin position="92"/>
        <end position="129"/>
    </location>
</feature>
<feature type="region of interest" description="Disordered" evidence="1">
    <location>
        <begin position="1"/>
        <end position="160"/>
    </location>
</feature>
<name>A0A6J4H7G8_9ACTN</name>
<gene>
    <name evidence="2" type="ORF">AVDCRST_MAG20-363</name>
</gene>
<feature type="compositionally biased region" description="Basic and acidic residues" evidence="1">
    <location>
        <begin position="66"/>
        <end position="85"/>
    </location>
</feature>
<dbReference type="EMBL" id="CADCSY010000016">
    <property type="protein sequence ID" value="CAA9215804.1"/>
    <property type="molecule type" value="Genomic_DNA"/>
</dbReference>